<sequence length="144" mass="16502">LDKYGKPNELTPSDYMDTYKAEQQGVNGGVNVAKVKQEFTDPDEPSTPAADTDRKRKASRTPQTEEQETSPPLTSEKKKKKKKRKKHDEEAPEDDPKTNIKEEPVDPEDDSFREVEAVGEGEEPRKEKKKKKKKDKKKEMEDLS</sequence>
<dbReference type="EMBL" id="GEBQ01030277">
    <property type="protein sequence ID" value="JAT09700.1"/>
    <property type="molecule type" value="Transcribed_RNA"/>
</dbReference>
<feature type="compositionally biased region" description="Polar residues" evidence="1">
    <location>
        <begin position="60"/>
        <end position="73"/>
    </location>
</feature>
<feature type="compositionally biased region" description="Basic and acidic residues" evidence="1">
    <location>
        <begin position="94"/>
        <end position="126"/>
    </location>
</feature>
<feature type="compositionally biased region" description="Basic residues" evidence="1">
    <location>
        <begin position="127"/>
        <end position="136"/>
    </location>
</feature>
<protein>
    <submittedName>
        <fullName evidence="2">Uncharacterized protein</fullName>
    </submittedName>
</protein>
<evidence type="ECO:0000313" key="2">
    <source>
        <dbReference type="EMBL" id="JAT09700.1"/>
    </source>
</evidence>
<dbReference type="AlphaFoldDB" id="A0A1B6KE30"/>
<feature type="non-terminal residue" evidence="2">
    <location>
        <position position="1"/>
    </location>
</feature>
<gene>
    <name evidence="2" type="ORF">g.19372</name>
</gene>
<feature type="compositionally biased region" description="Low complexity" evidence="1">
    <location>
        <begin position="23"/>
        <end position="32"/>
    </location>
</feature>
<evidence type="ECO:0000256" key="1">
    <source>
        <dbReference type="SAM" id="MobiDB-lite"/>
    </source>
</evidence>
<name>A0A1B6KE30_9HEMI</name>
<feature type="compositionally biased region" description="Basic residues" evidence="1">
    <location>
        <begin position="77"/>
        <end position="86"/>
    </location>
</feature>
<proteinExistence type="predicted"/>
<feature type="region of interest" description="Disordered" evidence="1">
    <location>
        <begin position="1"/>
        <end position="144"/>
    </location>
</feature>
<reference evidence="2" key="1">
    <citation type="submission" date="2015-11" db="EMBL/GenBank/DDBJ databases">
        <title>De novo transcriptome assembly of four potential Pierce s Disease insect vectors from Arizona vineyards.</title>
        <authorList>
            <person name="Tassone E.E."/>
        </authorList>
    </citation>
    <scope>NUCLEOTIDE SEQUENCE</scope>
</reference>
<organism evidence="2">
    <name type="scientific">Graphocephala atropunctata</name>
    <dbReference type="NCBI Taxonomy" id="36148"/>
    <lineage>
        <taxon>Eukaryota</taxon>
        <taxon>Metazoa</taxon>
        <taxon>Ecdysozoa</taxon>
        <taxon>Arthropoda</taxon>
        <taxon>Hexapoda</taxon>
        <taxon>Insecta</taxon>
        <taxon>Pterygota</taxon>
        <taxon>Neoptera</taxon>
        <taxon>Paraneoptera</taxon>
        <taxon>Hemiptera</taxon>
        <taxon>Auchenorrhyncha</taxon>
        <taxon>Membracoidea</taxon>
        <taxon>Cicadellidae</taxon>
        <taxon>Cicadellinae</taxon>
        <taxon>Cicadellini</taxon>
        <taxon>Graphocephala</taxon>
    </lineage>
</organism>
<accession>A0A1B6KE30</accession>